<evidence type="ECO:0000313" key="3">
    <source>
        <dbReference type="Proteomes" id="UP000254537"/>
    </source>
</evidence>
<dbReference type="Pfam" id="PF06048">
    <property type="entry name" value="DUF927"/>
    <property type="match status" value="1"/>
</dbReference>
<proteinExistence type="predicted"/>
<gene>
    <name evidence="2" type="ORF">DWG20_07695</name>
</gene>
<organism evidence="2 3">
    <name type="scientific">Crenobacter cavernae</name>
    <dbReference type="NCBI Taxonomy" id="2290923"/>
    <lineage>
        <taxon>Bacteria</taxon>
        <taxon>Pseudomonadati</taxon>
        <taxon>Pseudomonadota</taxon>
        <taxon>Betaproteobacteria</taxon>
        <taxon>Neisseriales</taxon>
        <taxon>Neisseriaceae</taxon>
        <taxon>Crenobacter</taxon>
    </lineage>
</organism>
<evidence type="ECO:0000259" key="1">
    <source>
        <dbReference type="Pfam" id="PF06048"/>
    </source>
</evidence>
<dbReference type="Proteomes" id="UP000254537">
    <property type="component" value="Chromosome"/>
</dbReference>
<dbReference type="InterPro" id="IPR009270">
    <property type="entry name" value="DUF927"/>
</dbReference>
<protein>
    <submittedName>
        <fullName evidence="2">DUF927 domain-containing protein</fullName>
    </submittedName>
</protein>
<evidence type="ECO:0000313" key="2">
    <source>
        <dbReference type="EMBL" id="AXK39322.1"/>
    </source>
</evidence>
<dbReference type="KEGG" id="ccah:DWG20_07695"/>
<dbReference type="EMBL" id="CP031337">
    <property type="protein sequence ID" value="AXK39322.1"/>
    <property type="molecule type" value="Genomic_DNA"/>
</dbReference>
<dbReference type="RefSeq" id="WP_115433257.1">
    <property type="nucleotide sequence ID" value="NZ_CP031337.1"/>
</dbReference>
<reference evidence="2 3" key="1">
    <citation type="submission" date="2018-07" db="EMBL/GenBank/DDBJ databases">
        <title>Crenobacter cavernae sp. nov., isolated from a karst cave.</title>
        <authorList>
            <person name="Zhu H."/>
        </authorList>
    </citation>
    <scope>NUCLEOTIDE SEQUENCE [LARGE SCALE GENOMIC DNA]</scope>
    <source>
        <strain evidence="2 3">K1W11S-77</strain>
    </source>
</reference>
<accession>A0A345Y5X0</accession>
<name>A0A345Y5X0_9NEIS</name>
<feature type="domain" description="DUF927" evidence="1">
    <location>
        <begin position="85"/>
        <end position="158"/>
    </location>
</feature>
<dbReference type="OrthoDB" id="784829at2"/>
<dbReference type="AlphaFoldDB" id="A0A345Y5X0"/>
<sequence>MGLAATTQRGLQDKLAKYHLQEEGSDAMHHVTARGLLDAWRVHPAERRHPGHTERADFLPGRHQGRERLRAARHARRLARPRGAAGASVWGHHEQTKLAWDATALGLANAAAARNDCLMFLDEAGQGSPDAVSLLAYRLFNGTGKMQGAKDGGNREQARWRVLAFSTGEHPVGELLKEGGRRIKVGQSVRLPSIAADAGRDYGVFETLHGYPSAKALADDLKRLCGEHYGTAGRAFVEYVAPRREELADLIREHTGAWCADLPPSSGQAARVVTRFAVVALALELATRAGITGWAEGEAREAIHALMREWLQRNGTGKHEDRAIVDQAEVFLALHGFSRSSNSVSHWFLLQVYSRW</sequence>